<accession>A0A670XYH0</accession>
<dbReference type="PRINTS" id="PR00014">
    <property type="entry name" value="FNTYPEIII"/>
</dbReference>
<dbReference type="FunFam" id="2.60.40.10:FF:000112">
    <property type="entry name" value="Titin a"/>
    <property type="match status" value="1"/>
</dbReference>
<organism evidence="5 6">
    <name type="scientific">Pseudonaja textilis</name>
    <name type="common">Eastern brown snake</name>
    <dbReference type="NCBI Taxonomy" id="8673"/>
    <lineage>
        <taxon>Eukaryota</taxon>
        <taxon>Metazoa</taxon>
        <taxon>Chordata</taxon>
        <taxon>Craniata</taxon>
        <taxon>Vertebrata</taxon>
        <taxon>Euteleostomi</taxon>
        <taxon>Lepidosauria</taxon>
        <taxon>Squamata</taxon>
        <taxon>Bifurcata</taxon>
        <taxon>Unidentata</taxon>
        <taxon>Episquamata</taxon>
        <taxon>Toxicofera</taxon>
        <taxon>Serpentes</taxon>
        <taxon>Colubroidea</taxon>
        <taxon>Elapidae</taxon>
        <taxon>Hydrophiinae</taxon>
        <taxon>Pseudonaja</taxon>
    </lineage>
</organism>
<dbReference type="GO" id="GO:0045214">
    <property type="term" value="P:sarcomere organization"/>
    <property type="evidence" value="ECO:0007669"/>
    <property type="project" value="TreeGrafter"/>
</dbReference>
<dbReference type="PROSITE" id="PS50853">
    <property type="entry name" value="FN3"/>
    <property type="match status" value="6"/>
</dbReference>
<dbReference type="PANTHER" id="PTHR14340">
    <property type="entry name" value="MICROFIBRIL-ASSOCIATED GLYCOPROTEIN 3"/>
    <property type="match status" value="1"/>
</dbReference>
<dbReference type="CDD" id="cd00063">
    <property type="entry name" value="FN3"/>
    <property type="match status" value="6"/>
</dbReference>
<dbReference type="Pfam" id="PF00041">
    <property type="entry name" value="fn3"/>
    <property type="match status" value="6"/>
</dbReference>
<dbReference type="InterPro" id="IPR007110">
    <property type="entry name" value="Ig-like_dom"/>
</dbReference>
<feature type="domain" description="Fibronectin type-III" evidence="4">
    <location>
        <begin position="602"/>
        <end position="703"/>
    </location>
</feature>
<dbReference type="InterPro" id="IPR003598">
    <property type="entry name" value="Ig_sub2"/>
</dbReference>
<dbReference type="SUPFAM" id="SSF48726">
    <property type="entry name" value="Immunoglobulin"/>
    <property type="match status" value="4"/>
</dbReference>
<dbReference type="FunFam" id="2.60.40.10:FF:000003">
    <property type="entry name" value="Titin isoform E"/>
    <property type="match status" value="1"/>
</dbReference>
<dbReference type="InterPro" id="IPR036116">
    <property type="entry name" value="FN3_sf"/>
</dbReference>
<dbReference type="Pfam" id="PF07679">
    <property type="entry name" value="I-set"/>
    <property type="match status" value="4"/>
</dbReference>
<feature type="domain" description="Fibronectin type-III" evidence="4">
    <location>
        <begin position="204"/>
        <end position="296"/>
    </location>
</feature>
<keyword evidence="1" id="KW-0677">Repeat</keyword>
<dbReference type="OMA" id="KPDITHA"/>
<reference evidence="5" key="2">
    <citation type="submission" date="2025-09" db="UniProtKB">
        <authorList>
            <consortium name="Ensembl"/>
        </authorList>
    </citation>
    <scope>IDENTIFICATION</scope>
</reference>
<dbReference type="FunFam" id="2.60.40.10:FF:000034">
    <property type="entry name" value="Titin isoform A"/>
    <property type="match status" value="1"/>
</dbReference>
<dbReference type="Proteomes" id="UP000472273">
    <property type="component" value="Unplaced"/>
</dbReference>
<feature type="domain" description="Fibronectin type-III" evidence="4">
    <location>
        <begin position="395"/>
        <end position="492"/>
    </location>
</feature>
<dbReference type="FunFam" id="2.60.40.10:FF:000002">
    <property type="entry name" value="Titin a"/>
    <property type="match status" value="3"/>
</dbReference>
<evidence type="ECO:0000313" key="6">
    <source>
        <dbReference type="Proteomes" id="UP000472273"/>
    </source>
</evidence>
<dbReference type="FunFam" id="2.60.40.10:FF:000012">
    <property type="entry name" value="titin isoform X1"/>
    <property type="match status" value="1"/>
</dbReference>
<dbReference type="AlphaFoldDB" id="A0A670XYH0"/>
<evidence type="ECO:0000256" key="2">
    <source>
        <dbReference type="ARBA" id="ARBA00023319"/>
    </source>
</evidence>
<dbReference type="GeneTree" id="ENSGT01110000267173"/>
<dbReference type="SUPFAM" id="SSF49265">
    <property type="entry name" value="Fibronectin type III"/>
    <property type="match status" value="4"/>
</dbReference>
<dbReference type="CDD" id="cd05748">
    <property type="entry name" value="Ig_Titin_like"/>
    <property type="match status" value="2"/>
</dbReference>
<keyword evidence="6" id="KW-1185">Reference proteome</keyword>
<keyword evidence="2" id="KW-0393">Immunoglobulin domain</keyword>
<name>A0A670XYH0_PSETE</name>
<evidence type="ECO:0000259" key="4">
    <source>
        <dbReference type="PROSITE" id="PS50853"/>
    </source>
</evidence>
<feature type="domain" description="Ig-like" evidence="3">
    <location>
        <begin position="300"/>
        <end position="387"/>
    </location>
</feature>
<dbReference type="InterPro" id="IPR003599">
    <property type="entry name" value="Ig_sub"/>
</dbReference>
<evidence type="ECO:0000256" key="1">
    <source>
        <dbReference type="ARBA" id="ARBA00022737"/>
    </source>
</evidence>
<dbReference type="SMART" id="SM00408">
    <property type="entry name" value="IGc2"/>
    <property type="match status" value="4"/>
</dbReference>
<dbReference type="InterPro" id="IPR003961">
    <property type="entry name" value="FN3_dom"/>
</dbReference>
<feature type="domain" description="Fibronectin type-III" evidence="4">
    <location>
        <begin position="789"/>
        <end position="884"/>
    </location>
</feature>
<dbReference type="InterPro" id="IPR013098">
    <property type="entry name" value="Ig_I-set"/>
</dbReference>
<evidence type="ECO:0000313" key="5">
    <source>
        <dbReference type="Ensembl" id="ENSPTXP00000004884.1"/>
    </source>
</evidence>
<dbReference type="InterPro" id="IPR036179">
    <property type="entry name" value="Ig-like_dom_sf"/>
</dbReference>
<feature type="domain" description="Ig-like" evidence="3">
    <location>
        <begin position="690"/>
        <end position="776"/>
    </location>
</feature>
<dbReference type="Ensembl" id="ENSPTXT00000005029.1">
    <property type="protein sequence ID" value="ENSPTXP00000004884.1"/>
    <property type="gene ID" value="ENSPTXG00000003573.1"/>
</dbReference>
<dbReference type="PANTHER" id="PTHR14340:SF13">
    <property type="entry name" value="TITIN"/>
    <property type="match status" value="1"/>
</dbReference>
<dbReference type="PROSITE" id="PS50835">
    <property type="entry name" value="IG_LIKE"/>
    <property type="match status" value="4"/>
</dbReference>
<evidence type="ECO:0008006" key="7">
    <source>
        <dbReference type="Google" id="ProtNLM"/>
    </source>
</evidence>
<dbReference type="FunFam" id="2.60.40.10:FF:000135">
    <property type="entry name" value="Titin a"/>
    <property type="match status" value="1"/>
</dbReference>
<feature type="domain" description="Fibronectin type-III" evidence="4">
    <location>
        <begin position="107"/>
        <end position="201"/>
    </location>
</feature>
<dbReference type="SMART" id="SM00060">
    <property type="entry name" value="FN3"/>
    <property type="match status" value="6"/>
</dbReference>
<dbReference type="GO" id="GO:0048738">
    <property type="term" value="P:cardiac muscle tissue development"/>
    <property type="evidence" value="ECO:0007669"/>
    <property type="project" value="TreeGrafter"/>
</dbReference>
<reference evidence="5" key="1">
    <citation type="submission" date="2025-08" db="UniProtKB">
        <authorList>
            <consortium name="Ensembl"/>
        </authorList>
    </citation>
    <scope>IDENTIFICATION</scope>
</reference>
<dbReference type="Gene3D" id="2.60.40.10">
    <property type="entry name" value="Immunoglobulins"/>
    <property type="match status" value="10"/>
</dbReference>
<dbReference type="GO" id="GO:0008307">
    <property type="term" value="F:structural constituent of muscle"/>
    <property type="evidence" value="ECO:0007669"/>
    <property type="project" value="TreeGrafter"/>
</dbReference>
<dbReference type="SMART" id="SM00409">
    <property type="entry name" value="IG"/>
    <property type="match status" value="4"/>
</dbReference>
<proteinExistence type="predicted"/>
<dbReference type="FunFam" id="2.60.40.10:FF:001365">
    <property type="entry name" value="titin isoform X1"/>
    <property type="match status" value="1"/>
</dbReference>
<dbReference type="InterPro" id="IPR013783">
    <property type="entry name" value="Ig-like_fold"/>
</dbReference>
<sequence>MLFFAEEPEIDLDVVLKTSIVAKAGQDVQIMIPFKGRPPPTVVWRKGDKNLSVDERYTIQNTESSTLLSIPQVTRNDTGKYTLTIENGVGKAKTSFVNVKVLDTPSACQRLHLKNVSRGTVTLVWEPPLINGGSEVTNYVIEKRDATKRAWSSVTAKCSNTSFKITDLSEKIPYFFRVLAENENGLGEPCETLEPVKAAEVPGPVRDLTMKDSTKTSVILQWTKPEFDGGSIISEYVIEKRLKDETEWSYAGISKACEFEVEKLKELSVMDFKVSAKNEKGRSDGVTIGPITVKDYIITPEADLSDIPGGQITVRIGYNVHLELPYKGKPIPSMSWLKDNMPLKESELVRFKKTENKITLSIKNVKKENGGKYTLILDNVVHRKSFPFTVITLGPPSKPKGPIKLDEIKADSMILSWNPPEDDGGGEITGYSVEKRETSQTNWKMICSSVSRTTFKVPNLVKDVEYQFRIRAENRYGVSPPLNSVEVIAKHQFKPPGSPGKPVVYNITADGMTISWDAPLYDGGAEITGYHVEKKEKNSILWQKVNISPISSREYRIIGLMDGLDYQFRVYAENSAGISPASDPSKLHLAVSPPAGIVLLITVNTFYFHSDPPETITLKWTAPMRDGGSKIAGYSVEKRQGPEDRWVRCNFIDVSECQYTVTGLNPGDRYEFRILARNAVVILIPLYGTPIFLKHFEGLTVKAGESIRLKALITGRPVPQVTWSKDGEEIDKRLGVEITTDIGYSTIFVRDASRDHRGIYRVEAKNSSGTRQADITIRVQDTPGKIGGPPTVVKVIDTSKTSVTLEWTTPVFDGGLEIIGYIIEMCKADLGDWHKVNAETLIATKYTVTDLEPNEHYKFRVSAVNTAGKGESCEVAASVQTVDRLSSPELDIDASFKQTHIVRAGTNIRLFIAFKGRPVPIATWSKADSDLNLRANIHTTDSFSTLTIENCNRTDAGKYVFTVENNSGSKSIAFTVKVTQHNPLGKGKQNSML</sequence>
<feature type="domain" description="Ig-like" evidence="3">
    <location>
        <begin position="8"/>
        <end position="100"/>
    </location>
</feature>
<dbReference type="GO" id="GO:0031430">
    <property type="term" value="C:M band"/>
    <property type="evidence" value="ECO:0007669"/>
    <property type="project" value="TreeGrafter"/>
</dbReference>
<protein>
    <recommendedName>
        <fullName evidence="7">Titin</fullName>
    </recommendedName>
</protein>
<evidence type="ECO:0000259" key="3">
    <source>
        <dbReference type="PROSITE" id="PS50835"/>
    </source>
</evidence>
<feature type="domain" description="Ig-like" evidence="3">
    <location>
        <begin position="888"/>
        <end position="979"/>
    </location>
</feature>
<feature type="domain" description="Fibronectin type-III" evidence="4">
    <location>
        <begin position="498"/>
        <end position="594"/>
    </location>
</feature>